<protein>
    <submittedName>
        <fullName evidence="3">GGDEF domain-containing protein</fullName>
    </submittedName>
</protein>
<dbReference type="RefSeq" id="WP_165112482.1">
    <property type="nucleotide sequence ID" value="NZ_JAALAA010000017.1"/>
</dbReference>
<evidence type="ECO:0000256" key="1">
    <source>
        <dbReference type="SAM" id="Coils"/>
    </source>
</evidence>
<name>A0A6M1R3J5_9ACTN</name>
<sequence>MARLAIALLAAAANGALGYGFWQRHRRQLAVRRMNEARAWAQELQVEVSKLKRQVDASNHDSLTGVLTRDRWESEAAVLLTNGRAQAVLWIDLDRFKDVNSTFGHLAGNTALAEIGKRLRTRNDGSLAGRFGGDEFVVVLPRRPSDVQLHELAELLGEPITVTTPLDQTPKTVSLTASIGVAVWSSATPPDLPQLLDLSDLAMHQAKKAGNGMAMIRES</sequence>
<proteinExistence type="predicted"/>
<evidence type="ECO:0000313" key="3">
    <source>
        <dbReference type="EMBL" id="NGN94794.1"/>
    </source>
</evidence>
<dbReference type="GO" id="GO:0043709">
    <property type="term" value="P:cell adhesion involved in single-species biofilm formation"/>
    <property type="evidence" value="ECO:0007669"/>
    <property type="project" value="TreeGrafter"/>
</dbReference>
<dbReference type="PANTHER" id="PTHR45138:SF9">
    <property type="entry name" value="DIGUANYLATE CYCLASE DGCM-RELATED"/>
    <property type="match status" value="1"/>
</dbReference>
<accession>A0A6M1R3J5</accession>
<feature type="domain" description="GGDEF" evidence="2">
    <location>
        <begin position="84"/>
        <end position="219"/>
    </location>
</feature>
<dbReference type="InterPro" id="IPR000160">
    <property type="entry name" value="GGDEF_dom"/>
</dbReference>
<feature type="coiled-coil region" evidence="1">
    <location>
        <begin position="34"/>
        <end position="61"/>
    </location>
</feature>
<dbReference type="GO" id="GO:1902201">
    <property type="term" value="P:negative regulation of bacterial-type flagellum-dependent cell motility"/>
    <property type="evidence" value="ECO:0007669"/>
    <property type="project" value="TreeGrafter"/>
</dbReference>
<dbReference type="CDD" id="cd01949">
    <property type="entry name" value="GGDEF"/>
    <property type="match status" value="1"/>
</dbReference>
<dbReference type="SUPFAM" id="SSF55073">
    <property type="entry name" value="Nucleotide cyclase"/>
    <property type="match status" value="1"/>
</dbReference>
<keyword evidence="4" id="KW-1185">Reference proteome</keyword>
<evidence type="ECO:0000313" key="4">
    <source>
        <dbReference type="Proteomes" id="UP000483261"/>
    </source>
</evidence>
<dbReference type="Gene3D" id="3.30.70.270">
    <property type="match status" value="1"/>
</dbReference>
<dbReference type="Proteomes" id="UP000483261">
    <property type="component" value="Unassembled WGS sequence"/>
</dbReference>
<organism evidence="3 4">
    <name type="scientific">Nocardioides turkmenicus</name>
    <dbReference type="NCBI Taxonomy" id="2711220"/>
    <lineage>
        <taxon>Bacteria</taxon>
        <taxon>Bacillati</taxon>
        <taxon>Actinomycetota</taxon>
        <taxon>Actinomycetes</taxon>
        <taxon>Propionibacteriales</taxon>
        <taxon>Nocardioidaceae</taxon>
        <taxon>Nocardioides</taxon>
    </lineage>
</organism>
<dbReference type="NCBIfam" id="TIGR00254">
    <property type="entry name" value="GGDEF"/>
    <property type="match status" value="1"/>
</dbReference>
<dbReference type="GO" id="GO:0005886">
    <property type="term" value="C:plasma membrane"/>
    <property type="evidence" value="ECO:0007669"/>
    <property type="project" value="TreeGrafter"/>
</dbReference>
<dbReference type="InterPro" id="IPR043128">
    <property type="entry name" value="Rev_trsase/Diguanyl_cyclase"/>
</dbReference>
<dbReference type="Pfam" id="PF00990">
    <property type="entry name" value="GGDEF"/>
    <property type="match status" value="1"/>
</dbReference>
<reference evidence="3 4" key="1">
    <citation type="submission" date="2020-02" db="EMBL/GenBank/DDBJ databases">
        <title>Whole-genome analyses of novel actinobacteria.</title>
        <authorList>
            <person name="Sahin N."/>
        </authorList>
    </citation>
    <scope>NUCLEOTIDE SEQUENCE [LARGE SCALE GENOMIC DNA]</scope>
    <source>
        <strain evidence="3 4">KC13</strain>
    </source>
</reference>
<dbReference type="PROSITE" id="PS50887">
    <property type="entry name" value="GGDEF"/>
    <property type="match status" value="1"/>
</dbReference>
<comment type="caution">
    <text evidence="3">The sequence shown here is derived from an EMBL/GenBank/DDBJ whole genome shotgun (WGS) entry which is preliminary data.</text>
</comment>
<dbReference type="InterPro" id="IPR029787">
    <property type="entry name" value="Nucleotide_cyclase"/>
</dbReference>
<dbReference type="PANTHER" id="PTHR45138">
    <property type="entry name" value="REGULATORY COMPONENTS OF SENSORY TRANSDUCTION SYSTEM"/>
    <property type="match status" value="1"/>
</dbReference>
<dbReference type="InterPro" id="IPR050469">
    <property type="entry name" value="Diguanylate_Cyclase"/>
</dbReference>
<dbReference type="EMBL" id="JAALAA010000017">
    <property type="protein sequence ID" value="NGN94794.1"/>
    <property type="molecule type" value="Genomic_DNA"/>
</dbReference>
<dbReference type="GO" id="GO:0052621">
    <property type="term" value="F:diguanylate cyclase activity"/>
    <property type="evidence" value="ECO:0007669"/>
    <property type="project" value="TreeGrafter"/>
</dbReference>
<evidence type="ECO:0000259" key="2">
    <source>
        <dbReference type="PROSITE" id="PS50887"/>
    </source>
</evidence>
<keyword evidence="1" id="KW-0175">Coiled coil</keyword>
<dbReference type="AlphaFoldDB" id="A0A6M1R3J5"/>
<dbReference type="SMART" id="SM00267">
    <property type="entry name" value="GGDEF"/>
    <property type="match status" value="1"/>
</dbReference>
<gene>
    <name evidence="3" type="ORF">G5C66_18895</name>
</gene>